<feature type="compositionally biased region" description="Polar residues" evidence="1">
    <location>
        <begin position="995"/>
        <end position="1005"/>
    </location>
</feature>
<feature type="region of interest" description="Disordered" evidence="1">
    <location>
        <begin position="967"/>
        <end position="1015"/>
    </location>
</feature>
<evidence type="ECO:0000256" key="1">
    <source>
        <dbReference type="SAM" id="MobiDB-lite"/>
    </source>
</evidence>
<feature type="compositionally biased region" description="Low complexity" evidence="1">
    <location>
        <begin position="860"/>
        <end position="875"/>
    </location>
</feature>
<name>A0A317AKQ5_9PLEO</name>
<proteinExistence type="predicted"/>
<evidence type="ECO:0000313" key="2">
    <source>
        <dbReference type="EMBL" id="KAI1518392.1"/>
    </source>
</evidence>
<protein>
    <submittedName>
        <fullName evidence="2">Uncharacterized protein</fullName>
    </submittedName>
</protein>
<feature type="region of interest" description="Disordered" evidence="1">
    <location>
        <begin position="45"/>
        <end position="69"/>
    </location>
</feature>
<dbReference type="AlphaFoldDB" id="A0A317AKQ5"/>
<feature type="region of interest" description="Disordered" evidence="1">
    <location>
        <begin position="854"/>
        <end position="894"/>
    </location>
</feature>
<feature type="region of interest" description="Disordered" evidence="1">
    <location>
        <begin position="463"/>
        <end position="485"/>
    </location>
</feature>
<evidence type="ECO:0000313" key="3">
    <source>
        <dbReference type="Proteomes" id="UP000249757"/>
    </source>
</evidence>
<organism evidence="2 3">
    <name type="scientific">Pyrenophora tritici-repentis</name>
    <dbReference type="NCBI Taxonomy" id="45151"/>
    <lineage>
        <taxon>Eukaryota</taxon>
        <taxon>Fungi</taxon>
        <taxon>Dikarya</taxon>
        <taxon>Ascomycota</taxon>
        <taxon>Pezizomycotina</taxon>
        <taxon>Dothideomycetes</taxon>
        <taxon>Pleosporomycetidae</taxon>
        <taxon>Pleosporales</taxon>
        <taxon>Pleosporineae</taxon>
        <taxon>Pleosporaceae</taxon>
        <taxon>Pyrenophora</taxon>
    </lineage>
</organism>
<sequence length="1177" mass="124051">MSHPMSHPGTASHTITETQKISTATSTSVPITVQGSVFTSISLGSSEVPSSGRASSAVQETSSASGTKFSATISRTQISSNHAESSRLSNVQPLTTAFSAEIPALSTVATTSSSTTSFDGPLDDTRSAIPVHTIYTIETQPTILALPNPGSPSSGVLMSWNPHASSTDTDMETSSVIMHPMVTSLTASLGPVIHLDWSISPPSYTPQSSIFNSVSTASPTSTPDGATLSVNMSLSQVSSTPTVTQLLSHSFLSLPGYLSLTPTVAVVVDSSDASPLINTTVSVDTVTPISITVPSKQAHNEGNSLDLPLWPHSMLNSIATVDRSPTLALETHTGSLTPAPSVVASFQTATPSYPTSSITNNTLAPLGSSSNDGFSSTITSSILSSVPFSVSSTTSGNDQVSESTAPSYFAAPTKTAIFAVISTFTNATAIPSSSSDLWPRPITSTVTMVPGNDTASFSRSHATPILGTNSQENMPASTSYRSATETNSPLSYGLTLSMRNTPSFTISQNLSTSVTIQPTSVSEGSYQSSAVFTRLSTNGSYTPTTVSIFVPPFPAISTSSKFGISSFITKASGSSTLPTFTAKSTTLATRTSLSTFEIRTKTQSSGSSTRTGLIPQDIAVTATETAFAAAAPPLNTSQTAGVALGSTAGVLLAIVAALFVARRYHATHAVKRASKYNPVMSTKGGPGSSPNMMARLVPFASRRKSGRSSRVYLEEAYLYDPSLGGNSGRNSGDDEACMSGGTGGLLSHGIRPPPPAPHTSFEDDHRPSVYDYLHSGPGTPLRSPGNPSLNWRSSDAIGKPRDHASALYAAIADYGAGPQRPLPPVPKTSSTRAIRDHVIPSPTLSPLINNECELRRSHARSSSRSSVRSQRSLRSFHACTSPNPASKDYPPLSPYGRISGQGLGSIIEASSREPFMYPGEPDLPLRVLRSETPDSVTFYAPIPVQKPRKRPVLTTLFSQTSCTVSPLFSPTHAKSPPAAKPRSTGSMLFSRPDDSSYSSLTQDVPSSPAYLQRPNSDHVITYPASMSPRFQFLKPQNKGWEDIKRSSNRSSTITAPLPTPTLQYFTPPHADASPPAPLKKRSFLNLGRNTPLTADRQAMSSQNPYSTLAFNASFTYNNSNASFEGPRMSLFAKLHGMNEEQGSLKKKTGVALVYRGSVEAKKEMAPKWSPDAMGSKF</sequence>
<comment type="caution">
    <text evidence="2">The sequence shown here is derived from an EMBL/GenBank/DDBJ whole genome shotgun (WGS) entry which is preliminary data.</text>
</comment>
<feature type="compositionally biased region" description="Polar residues" evidence="1">
    <location>
        <begin position="9"/>
        <end position="27"/>
    </location>
</feature>
<dbReference type="OrthoDB" id="3692863at2759"/>
<keyword evidence="3" id="KW-1185">Reference proteome</keyword>
<dbReference type="EMBL" id="NRDI02000002">
    <property type="protein sequence ID" value="KAI1518392.1"/>
    <property type="molecule type" value="Genomic_DNA"/>
</dbReference>
<reference evidence="3" key="1">
    <citation type="journal article" date="2022" name="Microb. Genom.">
        <title>A global pangenome for the wheat fungal pathogen Pyrenophora tritici-repentis and prediction of effector protein structural homology.</title>
        <authorList>
            <person name="Moolhuijzen P.M."/>
            <person name="See P.T."/>
            <person name="Shi G."/>
            <person name="Powell H.R."/>
            <person name="Cockram J."/>
            <person name="Jorgensen L.N."/>
            <person name="Benslimane H."/>
            <person name="Strelkov S.E."/>
            <person name="Turner J."/>
            <person name="Liu Z."/>
            <person name="Moffat C.S."/>
        </authorList>
    </citation>
    <scope>NUCLEOTIDE SEQUENCE [LARGE SCALE GENOMIC DNA]</scope>
</reference>
<feature type="region of interest" description="Disordered" evidence="1">
    <location>
        <begin position="1"/>
        <end position="27"/>
    </location>
</feature>
<dbReference type="Proteomes" id="UP000249757">
    <property type="component" value="Unassembled WGS sequence"/>
</dbReference>
<accession>A0A317AKQ5</accession>
<gene>
    <name evidence="2" type="ORF">Ptr86124_001520</name>
</gene>